<name>A0A9P6CUV6_9AGAR</name>
<feature type="non-terminal residue" evidence="2">
    <location>
        <position position="1"/>
    </location>
</feature>
<evidence type="ECO:0000313" key="3">
    <source>
        <dbReference type="Proteomes" id="UP000807469"/>
    </source>
</evidence>
<organism evidence="2 3">
    <name type="scientific">Pholiota conissans</name>
    <dbReference type="NCBI Taxonomy" id="109636"/>
    <lineage>
        <taxon>Eukaryota</taxon>
        <taxon>Fungi</taxon>
        <taxon>Dikarya</taxon>
        <taxon>Basidiomycota</taxon>
        <taxon>Agaricomycotina</taxon>
        <taxon>Agaricomycetes</taxon>
        <taxon>Agaricomycetidae</taxon>
        <taxon>Agaricales</taxon>
        <taxon>Agaricineae</taxon>
        <taxon>Strophariaceae</taxon>
        <taxon>Pholiota</taxon>
    </lineage>
</organism>
<feature type="compositionally biased region" description="Low complexity" evidence="1">
    <location>
        <begin position="759"/>
        <end position="773"/>
    </location>
</feature>
<accession>A0A9P6CUV6</accession>
<comment type="caution">
    <text evidence="2">The sequence shown here is derived from an EMBL/GenBank/DDBJ whole genome shotgun (WGS) entry which is preliminary data.</text>
</comment>
<dbReference type="InterPro" id="IPR041078">
    <property type="entry name" value="Plavaka"/>
</dbReference>
<sequence>CGRNFAQLNAYSNHVNSCRPQKKRMASALETAKETYRLRKKARLHTTAAASEPHINQLHEPQSGPTAESSSTSNSIEDESHCLAVRRPRRLNRQLPLRYRQDQPMPPSSLPPSILPQQKEAISKASSSDLHTIQPVRQLLESRCNTFGLFRQYHGIAFPTHDPDADVERADLSEVVSDHPGEAITVSDSLFRPYPNQSAFLLGEWYWNGGIQKTKEDFKKLTNIICADTFDPLDIQDVPWDSLNRRLGESSDSSEDVWCNEPDAGWIESPITISIPFPNNSSNPGLRSYTFPPFLHRSIVSVLKEKMANSHDFQHFHLEPYELRWRRGLEGESTRVHGELYTSPAFLEEHNKIQESAGEPGCSLPRVLIGLLFGSDETHLTDFGSASLHPCYMYFGNESKYRRCKPTCNLCNHVGYFHKLPTQFRDFATLHAGVKGPTEKFMAHCEREYLHAQWKELFDDDFLDAYEHGVIIECCDGLKRRFYLRIFACCADYPEKVKLCGIRNMGDSPCPRCLVSKRKLDLVGMEDDNEQRSSQARVDTVLHRKKIKDARKYIYGGARVVVNNTTSVEPLLKPESLVPAQNAFSDKLSHFGFNLFSVFLVDFMHEIELGVWKNLFLHLLRILDCIKNAAATYTMDQRFREVPSFGRDSIRRFANRVSKLQKLGARDYENLLQCSIPVFDELLPNKAHNNFLLELLFTFAHWHALAKLRQHTDLSLTILESTTIELGHSLREFEKNVCPFYATQESSQEASTRERQTAKKLAGSKSAGASTASNPTSTNKTFSLNTYKFHSLGDYVETIRRNGTTDSFSTEQMELEHRSPKSHYRRTSRKMFEKQLSQIERRQTRIRRIRQRLNNSGKMRFTLSLEKGPESSACAYHIGKTQNHPVDLGSLAPKPLVNLNFQDFVKKLKEHLLPRILSRFQIPTTSNDSVQVAENSLLIKDNRIYNHKLARFYHTTYDVRRSEDVVNPRTSHCDIMLLADVKSDDNTPNTQSMHPFLYARVVGIYHVNVVYVGPGHDITGYEAMRFDFLHVRWFRLDSHSGLGWSSKRLDSLSFPPILDHDAFDFVDPSLVLRGCHLIPKFSLGRCHPDKVGLSNMARDARDWKSYYVNRFADRDMVMRYHWGLGIGHTYS</sequence>
<dbReference type="Pfam" id="PF18759">
    <property type="entry name" value="Plavaka"/>
    <property type="match status" value="1"/>
</dbReference>
<dbReference type="Proteomes" id="UP000807469">
    <property type="component" value="Unassembled WGS sequence"/>
</dbReference>
<keyword evidence="3" id="KW-1185">Reference proteome</keyword>
<dbReference type="EMBL" id="MU155433">
    <property type="protein sequence ID" value="KAF9473559.1"/>
    <property type="molecule type" value="Genomic_DNA"/>
</dbReference>
<evidence type="ECO:0000313" key="2">
    <source>
        <dbReference type="EMBL" id="KAF9473559.1"/>
    </source>
</evidence>
<dbReference type="AlphaFoldDB" id="A0A9P6CUV6"/>
<dbReference type="OrthoDB" id="2687259at2759"/>
<gene>
    <name evidence="2" type="ORF">BDN70DRAFT_761574</name>
</gene>
<reference evidence="2" key="1">
    <citation type="submission" date="2020-11" db="EMBL/GenBank/DDBJ databases">
        <authorList>
            <consortium name="DOE Joint Genome Institute"/>
            <person name="Ahrendt S."/>
            <person name="Riley R."/>
            <person name="Andreopoulos W."/>
            <person name="Labutti K."/>
            <person name="Pangilinan J."/>
            <person name="Ruiz-Duenas F.J."/>
            <person name="Barrasa J.M."/>
            <person name="Sanchez-Garcia M."/>
            <person name="Camarero S."/>
            <person name="Miyauchi S."/>
            <person name="Serrano A."/>
            <person name="Linde D."/>
            <person name="Babiker R."/>
            <person name="Drula E."/>
            <person name="Ayuso-Fernandez I."/>
            <person name="Pacheco R."/>
            <person name="Padilla G."/>
            <person name="Ferreira P."/>
            <person name="Barriuso J."/>
            <person name="Kellner H."/>
            <person name="Castanera R."/>
            <person name="Alfaro M."/>
            <person name="Ramirez L."/>
            <person name="Pisabarro A.G."/>
            <person name="Kuo A."/>
            <person name="Tritt A."/>
            <person name="Lipzen A."/>
            <person name="He G."/>
            <person name="Yan M."/>
            <person name="Ng V."/>
            <person name="Cullen D."/>
            <person name="Martin F."/>
            <person name="Rosso M.-N."/>
            <person name="Henrissat B."/>
            <person name="Hibbett D."/>
            <person name="Martinez A.T."/>
            <person name="Grigoriev I.V."/>
        </authorList>
    </citation>
    <scope>NUCLEOTIDE SEQUENCE</scope>
    <source>
        <strain evidence="2">CIRM-BRFM 674</strain>
    </source>
</reference>
<feature type="region of interest" description="Disordered" evidence="1">
    <location>
        <begin position="41"/>
        <end position="87"/>
    </location>
</feature>
<proteinExistence type="predicted"/>
<protein>
    <submittedName>
        <fullName evidence="2">Uncharacterized protein</fullName>
    </submittedName>
</protein>
<feature type="region of interest" description="Disordered" evidence="1">
    <location>
        <begin position="744"/>
        <end position="780"/>
    </location>
</feature>
<feature type="non-terminal residue" evidence="2">
    <location>
        <position position="1131"/>
    </location>
</feature>
<evidence type="ECO:0000256" key="1">
    <source>
        <dbReference type="SAM" id="MobiDB-lite"/>
    </source>
</evidence>